<sequence length="422" mass="47084">MTFNHDDNDFIFRLTDDISLVNDLVLRRDVLDRLPIPLILSIDGAPVWKNTWATYLEEWTDSAWIRGLAHEARESTAPQERVVTLASGRAFTVHSYPVTALDGTPVATLHSLGNPLAGVAMDMLETAVMVARNREIVWSNGAARRAFGLTEHSLWDDLYGFPAWDEVVEGAMTSRQGEYRMRCLGIGEYVLVESWRPDAADMMDTIPMEQVASLVHEIRNPLAALSGYIEMAQLEADPGSQNYYQEMMQEIDRLSRFTADLMAVARPISVNPDWTVINDLVEHAWFAAGRGRRPKKKAVTLKKSYDETQQIWADRDRLQQVVTNLVKNAVEALSQSGSVVEVECHDRGDHWLLAVSDDGPGLPPDLLGRLFVSRFTTKDSGNGFGLMIVRRIAEAHGGTVRVTVDGGTRVEVTIPKPDNEGR</sequence>
<dbReference type="SMART" id="SM00388">
    <property type="entry name" value="HisKA"/>
    <property type="match status" value="1"/>
</dbReference>
<dbReference type="PANTHER" id="PTHR43711:SF1">
    <property type="entry name" value="HISTIDINE KINASE 1"/>
    <property type="match status" value="1"/>
</dbReference>
<dbReference type="InterPro" id="IPR003594">
    <property type="entry name" value="HATPase_dom"/>
</dbReference>
<dbReference type="GO" id="GO:0000155">
    <property type="term" value="F:phosphorelay sensor kinase activity"/>
    <property type="evidence" value="ECO:0007669"/>
    <property type="project" value="InterPro"/>
</dbReference>
<dbReference type="InterPro" id="IPR050736">
    <property type="entry name" value="Sensor_HK_Regulatory"/>
</dbReference>
<dbReference type="Gene3D" id="3.30.565.10">
    <property type="entry name" value="Histidine kinase-like ATPase, C-terminal domain"/>
    <property type="match status" value="1"/>
</dbReference>
<dbReference type="SMART" id="SM00387">
    <property type="entry name" value="HATPase_c"/>
    <property type="match status" value="1"/>
</dbReference>
<dbReference type="InterPro" id="IPR005467">
    <property type="entry name" value="His_kinase_dom"/>
</dbReference>
<evidence type="ECO:0000256" key="1">
    <source>
        <dbReference type="ARBA" id="ARBA00000085"/>
    </source>
</evidence>
<organism evidence="8 9">
    <name type="scientific">Sulfobacillus harzensis</name>
    <dbReference type="NCBI Taxonomy" id="2729629"/>
    <lineage>
        <taxon>Bacteria</taxon>
        <taxon>Bacillati</taxon>
        <taxon>Bacillota</taxon>
        <taxon>Clostridia</taxon>
        <taxon>Eubacteriales</taxon>
        <taxon>Clostridiales Family XVII. Incertae Sedis</taxon>
        <taxon>Sulfobacillus</taxon>
    </lineage>
</organism>
<dbReference type="EMBL" id="JABBVZ010000005">
    <property type="protein sequence ID" value="NMP21210.1"/>
    <property type="molecule type" value="Genomic_DNA"/>
</dbReference>
<keyword evidence="9" id="KW-1185">Reference proteome</keyword>
<dbReference type="InterPro" id="IPR004358">
    <property type="entry name" value="Sig_transdc_His_kin-like_C"/>
</dbReference>
<evidence type="ECO:0000256" key="3">
    <source>
        <dbReference type="ARBA" id="ARBA00022553"/>
    </source>
</evidence>
<comment type="catalytic activity">
    <reaction evidence="1">
        <text>ATP + protein L-histidine = ADP + protein N-phospho-L-histidine.</text>
        <dbReference type="EC" id="2.7.13.3"/>
    </reaction>
</comment>
<evidence type="ECO:0000256" key="5">
    <source>
        <dbReference type="ARBA" id="ARBA00022777"/>
    </source>
</evidence>
<dbReference type="PRINTS" id="PR00344">
    <property type="entry name" value="BCTRLSENSOR"/>
</dbReference>
<evidence type="ECO:0000256" key="6">
    <source>
        <dbReference type="ARBA" id="ARBA00023012"/>
    </source>
</evidence>
<name>A0A7Y0L2J3_9FIRM</name>
<evidence type="ECO:0000313" key="9">
    <source>
        <dbReference type="Proteomes" id="UP000533476"/>
    </source>
</evidence>
<dbReference type="InterPro" id="IPR036097">
    <property type="entry name" value="HisK_dim/P_sf"/>
</dbReference>
<dbReference type="InterPro" id="IPR036890">
    <property type="entry name" value="HATPase_C_sf"/>
</dbReference>
<dbReference type="Gene3D" id="1.10.287.130">
    <property type="match status" value="1"/>
</dbReference>
<gene>
    <name evidence="8" type="ORF">HIJ39_02395</name>
</gene>
<evidence type="ECO:0000259" key="7">
    <source>
        <dbReference type="PROSITE" id="PS50109"/>
    </source>
</evidence>
<dbReference type="AlphaFoldDB" id="A0A7Y0L2J3"/>
<dbReference type="EC" id="2.7.13.3" evidence="2"/>
<proteinExistence type="predicted"/>
<dbReference type="CDD" id="cd00082">
    <property type="entry name" value="HisKA"/>
    <property type="match status" value="1"/>
</dbReference>
<comment type="caution">
    <text evidence="8">The sequence shown here is derived from an EMBL/GenBank/DDBJ whole genome shotgun (WGS) entry which is preliminary data.</text>
</comment>
<keyword evidence="5 8" id="KW-0418">Kinase</keyword>
<dbReference type="Pfam" id="PF02518">
    <property type="entry name" value="HATPase_c"/>
    <property type="match status" value="1"/>
</dbReference>
<keyword evidence="6" id="KW-0902">Two-component regulatory system</keyword>
<dbReference type="Proteomes" id="UP000533476">
    <property type="component" value="Unassembled WGS sequence"/>
</dbReference>
<evidence type="ECO:0000256" key="2">
    <source>
        <dbReference type="ARBA" id="ARBA00012438"/>
    </source>
</evidence>
<feature type="domain" description="Histidine kinase" evidence="7">
    <location>
        <begin position="213"/>
        <end position="418"/>
    </location>
</feature>
<keyword evidence="3" id="KW-0597">Phosphoprotein</keyword>
<keyword evidence="4" id="KW-0808">Transferase</keyword>
<dbReference type="InterPro" id="IPR003661">
    <property type="entry name" value="HisK_dim/P_dom"/>
</dbReference>
<dbReference type="Pfam" id="PF00512">
    <property type="entry name" value="HisKA"/>
    <property type="match status" value="1"/>
</dbReference>
<dbReference type="SUPFAM" id="SSF55874">
    <property type="entry name" value="ATPase domain of HSP90 chaperone/DNA topoisomerase II/histidine kinase"/>
    <property type="match status" value="1"/>
</dbReference>
<dbReference type="RefSeq" id="WP_169096328.1">
    <property type="nucleotide sequence ID" value="NZ_JABBVZ010000005.1"/>
</dbReference>
<accession>A0A7Y0L2J3</accession>
<evidence type="ECO:0000256" key="4">
    <source>
        <dbReference type="ARBA" id="ARBA00022679"/>
    </source>
</evidence>
<dbReference type="SUPFAM" id="SSF47384">
    <property type="entry name" value="Homodimeric domain of signal transducing histidine kinase"/>
    <property type="match status" value="1"/>
</dbReference>
<protein>
    <recommendedName>
        <fullName evidence="2">histidine kinase</fullName>
        <ecNumber evidence="2">2.7.13.3</ecNumber>
    </recommendedName>
</protein>
<dbReference type="PROSITE" id="PS50109">
    <property type="entry name" value="HIS_KIN"/>
    <property type="match status" value="1"/>
</dbReference>
<dbReference type="PANTHER" id="PTHR43711">
    <property type="entry name" value="TWO-COMPONENT HISTIDINE KINASE"/>
    <property type="match status" value="1"/>
</dbReference>
<reference evidence="8 9" key="1">
    <citation type="submission" date="2020-04" db="EMBL/GenBank/DDBJ databases">
        <authorList>
            <person name="Zhang R."/>
            <person name="Schippers A."/>
        </authorList>
    </citation>
    <scope>NUCLEOTIDE SEQUENCE [LARGE SCALE GENOMIC DNA]</scope>
    <source>
        <strain evidence="8 9">DSM 109850</strain>
    </source>
</reference>
<evidence type="ECO:0000313" key="8">
    <source>
        <dbReference type="EMBL" id="NMP21210.1"/>
    </source>
</evidence>